<dbReference type="PANTHER" id="PTHR43477">
    <property type="entry name" value="DIHYDROANTICAPSIN 7-DEHYDROGENASE"/>
    <property type="match status" value="1"/>
</dbReference>
<keyword evidence="2" id="KW-0560">Oxidoreductase</keyword>
<organism evidence="3 4">
    <name type="scientific">Metabacillus niabensis</name>
    <dbReference type="NCBI Taxonomy" id="324854"/>
    <lineage>
        <taxon>Bacteria</taxon>
        <taxon>Bacillati</taxon>
        <taxon>Bacillota</taxon>
        <taxon>Bacilli</taxon>
        <taxon>Bacillales</taxon>
        <taxon>Bacillaceae</taxon>
        <taxon>Metabacillus</taxon>
    </lineage>
</organism>
<comment type="caution">
    <text evidence="3">The sequence shown here is derived from an EMBL/GenBank/DDBJ whole genome shotgun (WGS) entry which is preliminary data.</text>
</comment>
<dbReference type="EMBL" id="JAUSTZ010000030">
    <property type="protein sequence ID" value="MDQ0228686.1"/>
    <property type="molecule type" value="Genomic_DNA"/>
</dbReference>
<protein>
    <submittedName>
        <fullName evidence="3">NAD(P)-dependent dehydrogenase (Short-subunit alcohol dehydrogenase family)</fullName>
    </submittedName>
</protein>
<name>A0ABT9Z8T9_9BACI</name>
<dbReference type="InterPro" id="IPR002347">
    <property type="entry name" value="SDR_fam"/>
</dbReference>
<dbReference type="InterPro" id="IPR036291">
    <property type="entry name" value="NAD(P)-bd_dom_sf"/>
</dbReference>
<dbReference type="Proteomes" id="UP001232245">
    <property type="component" value="Unassembled WGS sequence"/>
</dbReference>
<evidence type="ECO:0000313" key="4">
    <source>
        <dbReference type="Proteomes" id="UP001232245"/>
    </source>
</evidence>
<dbReference type="SUPFAM" id="SSF51735">
    <property type="entry name" value="NAD(P)-binding Rossmann-fold domains"/>
    <property type="match status" value="1"/>
</dbReference>
<dbReference type="PRINTS" id="PR01397">
    <property type="entry name" value="DHBDHDRGNASE"/>
</dbReference>
<reference evidence="3 4" key="1">
    <citation type="submission" date="2023-07" db="EMBL/GenBank/DDBJ databases">
        <title>Genomic Encyclopedia of Type Strains, Phase IV (KMG-IV): sequencing the most valuable type-strain genomes for metagenomic binning, comparative biology and taxonomic classification.</title>
        <authorList>
            <person name="Goeker M."/>
        </authorList>
    </citation>
    <scope>NUCLEOTIDE SEQUENCE [LARGE SCALE GENOMIC DNA]</scope>
    <source>
        <strain evidence="3 4">DSM 17723</strain>
    </source>
</reference>
<accession>A0ABT9Z8T9</accession>
<dbReference type="Gene3D" id="3.40.50.720">
    <property type="entry name" value="NAD(P)-binding Rossmann-like Domain"/>
    <property type="match status" value="1"/>
</dbReference>
<dbReference type="Pfam" id="PF13561">
    <property type="entry name" value="adh_short_C2"/>
    <property type="match status" value="1"/>
</dbReference>
<dbReference type="InterPro" id="IPR051122">
    <property type="entry name" value="SDR_DHRS6-like"/>
</dbReference>
<comment type="similarity">
    <text evidence="1">Belongs to the short-chain dehydrogenases/reductases (SDR) family.</text>
</comment>
<evidence type="ECO:0000313" key="3">
    <source>
        <dbReference type="EMBL" id="MDQ0228686.1"/>
    </source>
</evidence>
<sequence length="71" mass="7345">MVSPGGILTPAYDELFGDALEEVLENSRNTVPAGKVGTPEEVANAVSFLASDESSYLTGVELFVDGGLAQV</sequence>
<gene>
    <name evidence="3" type="ORF">J2S02_005075</name>
</gene>
<dbReference type="PANTHER" id="PTHR43477:SF1">
    <property type="entry name" value="DIHYDROANTICAPSIN 7-DEHYDROGENASE"/>
    <property type="match status" value="1"/>
</dbReference>
<proteinExistence type="inferred from homology"/>
<evidence type="ECO:0000256" key="2">
    <source>
        <dbReference type="ARBA" id="ARBA00023002"/>
    </source>
</evidence>
<dbReference type="InterPro" id="IPR003560">
    <property type="entry name" value="DHB_DH"/>
</dbReference>
<evidence type="ECO:0000256" key="1">
    <source>
        <dbReference type="ARBA" id="ARBA00006484"/>
    </source>
</evidence>
<keyword evidence="4" id="KW-1185">Reference proteome</keyword>